<reference evidence="3" key="2">
    <citation type="submission" date="2020-09" db="EMBL/GenBank/DDBJ databases">
        <authorList>
            <person name="Sun Q."/>
            <person name="Zhou Y."/>
        </authorList>
    </citation>
    <scope>NUCLEOTIDE SEQUENCE</scope>
    <source>
        <strain evidence="3">CGMCC 1.15478</strain>
    </source>
</reference>
<keyword evidence="2" id="KW-0472">Membrane</keyword>
<name>A0A916UDL9_9ACTN</name>
<dbReference type="EMBL" id="BMJH01000002">
    <property type="protein sequence ID" value="GGC69614.1"/>
    <property type="molecule type" value="Genomic_DNA"/>
</dbReference>
<evidence type="ECO:0000256" key="1">
    <source>
        <dbReference type="SAM" id="MobiDB-lite"/>
    </source>
</evidence>
<evidence type="ECO:0000313" key="4">
    <source>
        <dbReference type="Proteomes" id="UP000641514"/>
    </source>
</evidence>
<feature type="transmembrane region" description="Helical" evidence="2">
    <location>
        <begin position="82"/>
        <end position="103"/>
    </location>
</feature>
<keyword evidence="2" id="KW-1133">Transmembrane helix</keyword>
<evidence type="ECO:0000256" key="2">
    <source>
        <dbReference type="SAM" id="Phobius"/>
    </source>
</evidence>
<protein>
    <submittedName>
        <fullName evidence="3">Membrane protein</fullName>
    </submittedName>
</protein>
<sequence length="224" mass="23597">MTRQKTIGSPRLGFALALIGAGLLWVSSRAPWLRATIEDGLQPVYSETIIGATWAAELGPLALAIGAALVVTLVARGLAQRIVSAAVLVLFVLALAAPVRMLFEGAQDSRVRQLAELPARAEVAEITVVYWPLGIACIAVVMGAIGAVLLFRSPLRQRGSRTQYQTPAVRREEVRTDIAGGAISAAAAAGIPLSDRMLWDALDAGEDPTESDSTGSDVEQADEK</sequence>
<feature type="region of interest" description="Disordered" evidence="1">
    <location>
        <begin position="202"/>
        <end position="224"/>
    </location>
</feature>
<dbReference type="AlphaFoldDB" id="A0A916UDL9"/>
<proteinExistence type="predicted"/>
<dbReference type="Pfam" id="PF09534">
    <property type="entry name" value="Trp_oprn_chp"/>
    <property type="match status" value="1"/>
</dbReference>
<keyword evidence="4" id="KW-1185">Reference proteome</keyword>
<dbReference type="Proteomes" id="UP000641514">
    <property type="component" value="Unassembled WGS sequence"/>
</dbReference>
<feature type="transmembrane region" description="Helical" evidence="2">
    <location>
        <begin position="129"/>
        <end position="151"/>
    </location>
</feature>
<dbReference type="RefSeq" id="WP_188674680.1">
    <property type="nucleotide sequence ID" value="NZ_BMJH01000002.1"/>
</dbReference>
<comment type="caution">
    <text evidence="3">The sequence shown here is derived from an EMBL/GenBank/DDBJ whole genome shotgun (WGS) entry which is preliminary data.</text>
</comment>
<feature type="transmembrane region" description="Helical" evidence="2">
    <location>
        <begin position="53"/>
        <end position="75"/>
    </location>
</feature>
<reference evidence="3" key="1">
    <citation type="journal article" date="2014" name="Int. J. Syst. Evol. Microbiol.">
        <title>Complete genome sequence of Corynebacterium casei LMG S-19264T (=DSM 44701T), isolated from a smear-ripened cheese.</title>
        <authorList>
            <consortium name="US DOE Joint Genome Institute (JGI-PGF)"/>
            <person name="Walter F."/>
            <person name="Albersmeier A."/>
            <person name="Kalinowski J."/>
            <person name="Ruckert C."/>
        </authorList>
    </citation>
    <scope>NUCLEOTIDE SEQUENCE</scope>
    <source>
        <strain evidence="3">CGMCC 1.15478</strain>
    </source>
</reference>
<dbReference type="InterPro" id="IPR019051">
    <property type="entry name" value="Trp_biosyn_TM_oprn/chp"/>
</dbReference>
<gene>
    <name evidence="3" type="ORF">GCM10011410_23060</name>
</gene>
<dbReference type="InterPro" id="IPR011746">
    <property type="entry name" value="Trp_synth-assoc_CHP"/>
</dbReference>
<keyword evidence="2" id="KW-0812">Transmembrane</keyword>
<dbReference type="NCBIfam" id="TIGR02234">
    <property type="entry name" value="trp_oprn_chp"/>
    <property type="match status" value="1"/>
</dbReference>
<accession>A0A916UDL9</accession>
<evidence type="ECO:0000313" key="3">
    <source>
        <dbReference type="EMBL" id="GGC69614.1"/>
    </source>
</evidence>
<organism evidence="3 4">
    <name type="scientific">Hoyosella rhizosphaerae</name>
    <dbReference type="NCBI Taxonomy" id="1755582"/>
    <lineage>
        <taxon>Bacteria</taxon>
        <taxon>Bacillati</taxon>
        <taxon>Actinomycetota</taxon>
        <taxon>Actinomycetes</taxon>
        <taxon>Mycobacteriales</taxon>
        <taxon>Hoyosellaceae</taxon>
        <taxon>Hoyosella</taxon>
    </lineage>
</organism>